<dbReference type="Gene3D" id="6.10.340.10">
    <property type="match status" value="1"/>
</dbReference>
<evidence type="ECO:0000256" key="10">
    <source>
        <dbReference type="ARBA" id="ARBA00022840"/>
    </source>
</evidence>
<evidence type="ECO:0000256" key="2">
    <source>
        <dbReference type="ARBA" id="ARBA00004651"/>
    </source>
</evidence>
<dbReference type="SMART" id="SM00387">
    <property type="entry name" value="HATPase_c"/>
    <property type="match status" value="1"/>
</dbReference>
<keyword evidence="9 17" id="KW-0418">Kinase</keyword>
<dbReference type="InterPro" id="IPR003660">
    <property type="entry name" value="HAMP_dom"/>
</dbReference>
<protein>
    <recommendedName>
        <fullName evidence="3">histidine kinase</fullName>
        <ecNumber evidence="3">2.7.13.3</ecNumber>
    </recommendedName>
</protein>
<dbReference type="GO" id="GO:0005524">
    <property type="term" value="F:ATP binding"/>
    <property type="evidence" value="ECO:0007669"/>
    <property type="project" value="UniProtKB-KW"/>
</dbReference>
<evidence type="ECO:0000256" key="14">
    <source>
        <dbReference type="SAM" id="Phobius"/>
    </source>
</evidence>
<dbReference type="Pfam" id="PF00512">
    <property type="entry name" value="HisKA"/>
    <property type="match status" value="1"/>
</dbReference>
<evidence type="ECO:0000256" key="9">
    <source>
        <dbReference type="ARBA" id="ARBA00022777"/>
    </source>
</evidence>
<keyword evidence="10" id="KW-0067">ATP-binding</keyword>
<dbReference type="Gene3D" id="1.10.287.130">
    <property type="match status" value="1"/>
</dbReference>
<keyword evidence="12" id="KW-0902">Two-component regulatory system</keyword>
<dbReference type="EC" id="2.7.13.3" evidence="3"/>
<keyword evidence="18" id="KW-1185">Reference proteome</keyword>
<dbReference type="InterPro" id="IPR050398">
    <property type="entry name" value="HssS/ArlS-like"/>
</dbReference>
<dbReference type="Gene3D" id="3.30.565.10">
    <property type="entry name" value="Histidine kinase-like ATPase, C-terminal domain"/>
    <property type="match status" value="1"/>
</dbReference>
<dbReference type="OrthoDB" id="594725at2"/>
<dbReference type="PANTHER" id="PTHR45528">
    <property type="entry name" value="SENSOR HISTIDINE KINASE CPXA"/>
    <property type="match status" value="1"/>
</dbReference>
<comment type="catalytic activity">
    <reaction evidence="1">
        <text>ATP + protein L-histidine = ADP + protein N-phospho-L-histidine.</text>
        <dbReference type="EC" id="2.7.13.3"/>
    </reaction>
</comment>
<dbReference type="RefSeq" id="WP_093321857.1">
    <property type="nucleotide sequence ID" value="NZ_FOAF01000001.1"/>
</dbReference>
<dbReference type="PROSITE" id="PS50109">
    <property type="entry name" value="HIS_KIN"/>
    <property type="match status" value="1"/>
</dbReference>
<dbReference type="Pfam" id="PF02518">
    <property type="entry name" value="HATPase_c"/>
    <property type="match status" value="1"/>
</dbReference>
<dbReference type="CDD" id="cd06225">
    <property type="entry name" value="HAMP"/>
    <property type="match status" value="1"/>
</dbReference>
<proteinExistence type="predicted"/>
<dbReference type="PRINTS" id="PR00344">
    <property type="entry name" value="BCTRLSENSOR"/>
</dbReference>
<keyword evidence="5" id="KW-0597">Phosphoprotein</keyword>
<evidence type="ECO:0000256" key="13">
    <source>
        <dbReference type="ARBA" id="ARBA00023136"/>
    </source>
</evidence>
<dbReference type="CDD" id="cd00075">
    <property type="entry name" value="HATPase"/>
    <property type="match status" value="1"/>
</dbReference>
<evidence type="ECO:0000259" key="15">
    <source>
        <dbReference type="PROSITE" id="PS50109"/>
    </source>
</evidence>
<dbReference type="PROSITE" id="PS50885">
    <property type="entry name" value="HAMP"/>
    <property type="match status" value="1"/>
</dbReference>
<keyword evidence="8" id="KW-0547">Nucleotide-binding</keyword>
<dbReference type="InterPro" id="IPR004358">
    <property type="entry name" value="Sig_transdc_His_kin-like_C"/>
</dbReference>
<dbReference type="InterPro" id="IPR005467">
    <property type="entry name" value="His_kinase_dom"/>
</dbReference>
<dbReference type="SUPFAM" id="SSF158472">
    <property type="entry name" value="HAMP domain-like"/>
    <property type="match status" value="1"/>
</dbReference>
<evidence type="ECO:0000256" key="11">
    <source>
        <dbReference type="ARBA" id="ARBA00022989"/>
    </source>
</evidence>
<keyword evidence="7 14" id="KW-0812">Transmembrane</keyword>
<evidence type="ECO:0000256" key="7">
    <source>
        <dbReference type="ARBA" id="ARBA00022692"/>
    </source>
</evidence>
<reference evidence="18" key="1">
    <citation type="submission" date="2016-10" db="EMBL/GenBank/DDBJ databases">
        <authorList>
            <person name="Varghese N."/>
            <person name="Submissions S."/>
        </authorList>
    </citation>
    <scope>NUCLEOTIDE SEQUENCE [LARGE SCALE GENOMIC DNA]</scope>
    <source>
        <strain evidence="18">DSM 18733</strain>
    </source>
</reference>
<dbReference type="SUPFAM" id="SSF47384">
    <property type="entry name" value="Homodimeric domain of signal transducing histidine kinase"/>
    <property type="match status" value="1"/>
</dbReference>
<dbReference type="AlphaFoldDB" id="A0A1H7LHC5"/>
<evidence type="ECO:0000256" key="5">
    <source>
        <dbReference type="ARBA" id="ARBA00022553"/>
    </source>
</evidence>
<feature type="transmembrane region" description="Helical" evidence="14">
    <location>
        <begin position="7"/>
        <end position="29"/>
    </location>
</feature>
<dbReference type="InterPro" id="IPR036890">
    <property type="entry name" value="HATPase_C_sf"/>
</dbReference>
<keyword evidence="11 14" id="KW-1133">Transmembrane helix</keyword>
<evidence type="ECO:0000313" key="18">
    <source>
        <dbReference type="Proteomes" id="UP000199421"/>
    </source>
</evidence>
<dbReference type="GO" id="GO:0005886">
    <property type="term" value="C:plasma membrane"/>
    <property type="evidence" value="ECO:0007669"/>
    <property type="project" value="UniProtKB-SubCell"/>
</dbReference>
<dbReference type="GO" id="GO:0000155">
    <property type="term" value="F:phosphorelay sensor kinase activity"/>
    <property type="evidence" value="ECO:0007669"/>
    <property type="project" value="InterPro"/>
</dbReference>
<dbReference type="InterPro" id="IPR036097">
    <property type="entry name" value="HisK_dim/P_sf"/>
</dbReference>
<name>A0A1H7LHC5_OLID1</name>
<evidence type="ECO:0000256" key="1">
    <source>
        <dbReference type="ARBA" id="ARBA00000085"/>
    </source>
</evidence>
<dbReference type="Proteomes" id="UP000199421">
    <property type="component" value="Unassembled WGS sequence"/>
</dbReference>
<feature type="domain" description="HAMP" evidence="16">
    <location>
        <begin position="176"/>
        <end position="229"/>
    </location>
</feature>
<dbReference type="SUPFAM" id="SSF55874">
    <property type="entry name" value="ATPase domain of HSP90 chaperone/DNA topoisomerase II/histidine kinase"/>
    <property type="match status" value="1"/>
</dbReference>
<dbReference type="SMART" id="SM00304">
    <property type="entry name" value="HAMP"/>
    <property type="match status" value="1"/>
</dbReference>
<evidence type="ECO:0000256" key="8">
    <source>
        <dbReference type="ARBA" id="ARBA00022741"/>
    </source>
</evidence>
<accession>A0A1H7LHC5</accession>
<evidence type="ECO:0000256" key="3">
    <source>
        <dbReference type="ARBA" id="ARBA00012438"/>
    </source>
</evidence>
<dbReference type="SMART" id="SM00388">
    <property type="entry name" value="HisKA"/>
    <property type="match status" value="1"/>
</dbReference>
<comment type="subcellular location">
    <subcellularLocation>
        <location evidence="2">Cell membrane</location>
        <topology evidence="2">Multi-pass membrane protein</topology>
    </subcellularLocation>
</comment>
<gene>
    <name evidence="17" type="ORF">SAMN05661044_01673</name>
</gene>
<feature type="transmembrane region" description="Helical" evidence="14">
    <location>
        <begin position="151"/>
        <end position="170"/>
    </location>
</feature>
<keyword evidence="13 14" id="KW-0472">Membrane</keyword>
<keyword evidence="6" id="KW-0808">Transferase</keyword>
<dbReference type="InterPro" id="IPR003594">
    <property type="entry name" value="HATPase_dom"/>
</dbReference>
<evidence type="ECO:0000256" key="4">
    <source>
        <dbReference type="ARBA" id="ARBA00022475"/>
    </source>
</evidence>
<dbReference type="InterPro" id="IPR003661">
    <property type="entry name" value="HisK_dim/P_dom"/>
</dbReference>
<organism evidence="17 18">
    <name type="scientific">Olivibacter domesticus</name>
    <name type="common">Pseudosphingobacterium domesticum</name>
    <dbReference type="NCBI Taxonomy" id="407022"/>
    <lineage>
        <taxon>Bacteria</taxon>
        <taxon>Pseudomonadati</taxon>
        <taxon>Bacteroidota</taxon>
        <taxon>Sphingobacteriia</taxon>
        <taxon>Sphingobacteriales</taxon>
        <taxon>Sphingobacteriaceae</taxon>
        <taxon>Olivibacter</taxon>
    </lineage>
</organism>
<dbReference type="PANTHER" id="PTHR45528:SF1">
    <property type="entry name" value="SENSOR HISTIDINE KINASE CPXA"/>
    <property type="match status" value="1"/>
</dbReference>
<dbReference type="EMBL" id="FOAF01000001">
    <property type="protein sequence ID" value="SEK98341.1"/>
    <property type="molecule type" value="Genomic_DNA"/>
</dbReference>
<feature type="domain" description="Histidine kinase" evidence="15">
    <location>
        <begin position="237"/>
        <end position="453"/>
    </location>
</feature>
<evidence type="ECO:0000259" key="16">
    <source>
        <dbReference type="PROSITE" id="PS50885"/>
    </source>
</evidence>
<sequence length="455" mass="51888">MKIQTKFILLFLGFALGLISLLMGSIFYFTQRYAFEDFYKRLEARVNIGAEVYMQEDEQTIFDYRRVRNRYLEKLPAESDFFFRVQNGKVVPKPGAPKLPSSFFNAILSEGKSRYNDHNDFFAGKLFSSDKGDFIVVVYARDPSGFRELAMLQKILLTGFVISVLIVYFIGKIFSQRIFRPFAQINRKVKEITADNLHLRLPIGNEKDEVAEITTTFNDMLDRLETAFDTQSNFISNASHELRTPISIIFGEAELALKTEDSTQQKQSFQIIVSEADKLQQIISGLLYLAKTAYDRNKQPKELVRMDQLLLNIKGVTDQVNPRCKLILEFNQLPEDEKEITVEGYEHLLQLAIANIITNACKYSDNKPVSILLKTSNKHIVISVSDEGIGIPEDEKKYIFEPFFRASNTHLYEGHGVGLPLAQKIIRLHRGTIDIRTSVGTGTDIKVILPSIANI</sequence>
<dbReference type="Pfam" id="PF00672">
    <property type="entry name" value="HAMP"/>
    <property type="match status" value="1"/>
</dbReference>
<dbReference type="CDD" id="cd00082">
    <property type="entry name" value="HisKA"/>
    <property type="match status" value="1"/>
</dbReference>
<evidence type="ECO:0000313" key="17">
    <source>
        <dbReference type="EMBL" id="SEK98341.1"/>
    </source>
</evidence>
<keyword evidence="4" id="KW-1003">Cell membrane</keyword>
<evidence type="ECO:0000256" key="6">
    <source>
        <dbReference type="ARBA" id="ARBA00022679"/>
    </source>
</evidence>
<dbReference type="STRING" id="407022.SAMN05661044_01673"/>
<evidence type="ECO:0000256" key="12">
    <source>
        <dbReference type="ARBA" id="ARBA00023012"/>
    </source>
</evidence>